<evidence type="ECO:0000313" key="1">
    <source>
        <dbReference type="EMBL" id="KAH0873946.1"/>
    </source>
</evidence>
<reference evidence="2 3" key="1">
    <citation type="submission" date="2021-05" db="EMBL/GenBank/DDBJ databases">
        <title>Genome Assembly of Synthetic Allotetraploid Brassica napus Reveals Homoeologous Exchanges between Subgenomes.</title>
        <authorList>
            <person name="Davis J.T."/>
        </authorList>
    </citation>
    <scope>NUCLEOTIDE SEQUENCE [LARGE SCALE GENOMIC DNA]</scope>
    <source>
        <strain evidence="3">cv. Da-Ae</strain>
        <tissue evidence="2">Seedling</tissue>
    </source>
</reference>
<accession>A0ABQ7Z915</accession>
<protein>
    <submittedName>
        <fullName evidence="2">Uncharacterized protein</fullName>
    </submittedName>
</protein>
<evidence type="ECO:0000313" key="3">
    <source>
        <dbReference type="Proteomes" id="UP000824890"/>
    </source>
</evidence>
<comment type="caution">
    <text evidence="2">The sequence shown here is derived from an EMBL/GenBank/DDBJ whole genome shotgun (WGS) entry which is preliminary data.</text>
</comment>
<proteinExistence type="predicted"/>
<gene>
    <name evidence="2" type="ORF">HID58_064114</name>
    <name evidence="1" type="ORF">HID58_071308</name>
</gene>
<dbReference type="EMBL" id="JAGKQM010000015">
    <property type="protein sequence ID" value="KAH0876720.1"/>
    <property type="molecule type" value="Genomic_DNA"/>
</dbReference>
<keyword evidence="3" id="KW-1185">Reference proteome</keyword>
<feature type="non-terminal residue" evidence="2">
    <location>
        <position position="31"/>
    </location>
</feature>
<sequence>MDMLGPSLWDVWNTSGQACSGEPVFFQRKHS</sequence>
<dbReference type="EMBL" id="JAGKQM010000016">
    <property type="protein sequence ID" value="KAH0873946.1"/>
    <property type="molecule type" value="Genomic_DNA"/>
</dbReference>
<organism evidence="2 3">
    <name type="scientific">Brassica napus</name>
    <name type="common">Rape</name>
    <dbReference type="NCBI Taxonomy" id="3708"/>
    <lineage>
        <taxon>Eukaryota</taxon>
        <taxon>Viridiplantae</taxon>
        <taxon>Streptophyta</taxon>
        <taxon>Embryophyta</taxon>
        <taxon>Tracheophyta</taxon>
        <taxon>Spermatophyta</taxon>
        <taxon>Magnoliopsida</taxon>
        <taxon>eudicotyledons</taxon>
        <taxon>Gunneridae</taxon>
        <taxon>Pentapetalae</taxon>
        <taxon>rosids</taxon>
        <taxon>malvids</taxon>
        <taxon>Brassicales</taxon>
        <taxon>Brassicaceae</taxon>
        <taxon>Brassiceae</taxon>
        <taxon>Brassica</taxon>
    </lineage>
</organism>
<evidence type="ECO:0000313" key="2">
    <source>
        <dbReference type="EMBL" id="KAH0876720.1"/>
    </source>
</evidence>
<name>A0ABQ7Z915_BRANA</name>
<dbReference type="Proteomes" id="UP000824890">
    <property type="component" value="Unassembled WGS sequence"/>
</dbReference>